<dbReference type="EMBL" id="JAAWWB010000015">
    <property type="protein sequence ID" value="KAG6766266.1"/>
    <property type="molecule type" value="Genomic_DNA"/>
</dbReference>
<evidence type="ECO:0000256" key="1">
    <source>
        <dbReference type="ARBA" id="ARBA00004251"/>
    </source>
</evidence>
<feature type="region of interest" description="Disordered" evidence="14">
    <location>
        <begin position="295"/>
        <end position="314"/>
    </location>
</feature>
<evidence type="ECO:0000256" key="12">
    <source>
        <dbReference type="ARBA" id="ARBA00024184"/>
    </source>
</evidence>
<keyword evidence="4" id="KW-0945">Host-virus interaction</keyword>
<evidence type="ECO:0000256" key="8">
    <source>
        <dbReference type="ARBA" id="ARBA00022949"/>
    </source>
</evidence>
<protein>
    <recommendedName>
        <fullName evidence="17">Gnk2-homologous domain-containing protein</fullName>
    </recommendedName>
</protein>
<dbReference type="GO" id="GO:0010497">
    <property type="term" value="P:plasmodesmata-mediated intercellular transport"/>
    <property type="evidence" value="ECO:0007669"/>
    <property type="project" value="TreeGrafter"/>
</dbReference>
<evidence type="ECO:0000256" key="13">
    <source>
        <dbReference type="ARBA" id="ARBA00038393"/>
    </source>
</evidence>
<dbReference type="FunFam" id="3.30.430.20:FF:000008">
    <property type="entry name" value="cysteine-rich repeat secretory protein 3"/>
    <property type="match status" value="1"/>
</dbReference>
<evidence type="ECO:0000256" key="2">
    <source>
        <dbReference type="ARBA" id="ARBA00022448"/>
    </source>
</evidence>
<evidence type="ECO:0000256" key="3">
    <source>
        <dbReference type="ARBA" id="ARBA00022475"/>
    </source>
</evidence>
<reference evidence="18" key="1">
    <citation type="journal article" date="2020" name="bioRxiv">
        <title>Hybrid origin of Populus tomentosa Carr. identified through genome sequencing and phylogenomic analysis.</title>
        <authorList>
            <person name="An X."/>
            <person name="Gao K."/>
            <person name="Chen Z."/>
            <person name="Li J."/>
            <person name="Yang X."/>
            <person name="Yang X."/>
            <person name="Zhou J."/>
            <person name="Guo T."/>
            <person name="Zhao T."/>
            <person name="Huang S."/>
            <person name="Miao D."/>
            <person name="Khan W.U."/>
            <person name="Rao P."/>
            <person name="Ye M."/>
            <person name="Lei B."/>
            <person name="Liao W."/>
            <person name="Wang J."/>
            <person name="Ji L."/>
            <person name="Li Y."/>
            <person name="Guo B."/>
            <person name="Mustafa N.S."/>
            <person name="Li S."/>
            <person name="Yun Q."/>
            <person name="Keller S.R."/>
            <person name="Mao J."/>
            <person name="Zhang R."/>
            <person name="Strauss S.H."/>
        </authorList>
    </citation>
    <scope>NUCLEOTIDE SEQUENCE</scope>
    <source>
        <strain evidence="18">GM15</strain>
        <tissue evidence="18">Leaf</tissue>
    </source>
</reference>
<dbReference type="GO" id="GO:0009506">
    <property type="term" value="C:plasmodesma"/>
    <property type="evidence" value="ECO:0007669"/>
    <property type="project" value="UniProtKB-SubCell"/>
</dbReference>
<name>A0A8X8CKG2_POPTO</name>
<feature type="domain" description="Gnk2-homologous" evidence="17">
    <location>
        <begin position="29"/>
        <end position="132"/>
    </location>
</feature>
<organism evidence="18 19">
    <name type="scientific">Populus tomentosa</name>
    <name type="common">Chinese white poplar</name>
    <dbReference type="NCBI Taxonomy" id="118781"/>
    <lineage>
        <taxon>Eukaryota</taxon>
        <taxon>Viridiplantae</taxon>
        <taxon>Streptophyta</taxon>
        <taxon>Embryophyta</taxon>
        <taxon>Tracheophyta</taxon>
        <taxon>Spermatophyta</taxon>
        <taxon>Magnoliopsida</taxon>
        <taxon>eudicotyledons</taxon>
        <taxon>Gunneridae</taxon>
        <taxon>Pentapetalae</taxon>
        <taxon>rosids</taxon>
        <taxon>fabids</taxon>
        <taxon>Malpighiales</taxon>
        <taxon>Salicaceae</taxon>
        <taxon>Saliceae</taxon>
        <taxon>Populus</taxon>
    </lineage>
</organism>
<evidence type="ECO:0000256" key="11">
    <source>
        <dbReference type="ARBA" id="ARBA00023157"/>
    </source>
</evidence>
<dbReference type="GO" id="GO:0046739">
    <property type="term" value="P:transport of virus in multicellular host"/>
    <property type="evidence" value="ECO:0007669"/>
    <property type="project" value="UniProtKB-ARBA"/>
</dbReference>
<dbReference type="PROSITE" id="PS51473">
    <property type="entry name" value="GNK2"/>
    <property type="match status" value="2"/>
</dbReference>
<keyword evidence="10 15" id="KW-0472">Membrane</keyword>
<evidence type="ECO:0000256" key="4">
    <source>
        <dbReference type="ARBA" id="ARBA00022581"/>
    </source>
</evidence>
<comment type="similarity">
    <text evidence="13">Belongs to the cysteine-rich repeat secretory protein family. Plasmodesmata-located proteins (PDLD) subfamily.</text>
</comment>
<feature type="transmembrane region" description="Helical" evidence="15">
    <location>
        <begin position="223"/>
        <end position="243"/>
    </location>
</feature>
<dbReference type="AlphaFoldDB" id="A0A8X8CKG2"/>
<keyword evidence="19" id="KW-1185">Reference proteome</keyword>
<dbReference type="GO" id="GO:0005886">
    <property type="term" value="C:plasma membrane"/>
    <property type="evidence" value="ECO:0007669"/>
    <property type="project" value="UniProtKB-SubCell"/>
</dbReference>
<dbReference type="InterPro" id="IPR051378">
    <property type="entry name" value="Cell2Cell_Antifungal"/>
</dbReference>
<proteinExistence type="inferred from homology"/>
<evidence type="ECO:0000256" key="7">
    <source>
        <dbReference type="ARBA" id="ARBA00022737"/>
    </source>
</evidence>
<keyword evidence="3" id="KW-1003">Cell membrane</keyword>
<feature type="chain" id="PRO_5036448239" description="Gnk2-homologous domain-containing protein" evidence="16">
    <location>
        <begin position="25"/>
        <end position="314"/>
    </location>
</feature>
<dbReference type="Proteomes" id="UP000886885">
    <property type="component" value="Chromosome 8A"/>
</dbReference>
<dbReference type="CDD" id="cd23509">
    <property type="entry name" value="Gnk2-like"/>
    <property type="match status" value="2"/>
</dbReference>
<evidence type="ECO:0000256" key="14">
    <source>
        <dbReference type="SAM" id="MobiDB-lite"/>
    </source>
</evidence>
<evidence type="ECO:0000256" key="16">
    <source>
        <dbReference type="SAM" id="SignalP"/>
    </source>
</evidence>
<feature type="signal peptide" evidence="16">
    <location>
        <begin position="1"/>
        <end position="24"/>
    </location>
</feature>
<dbReference type="FunFam" id="3.30.430.20:FF:000001">
    <property type="entry name" value="cysteine-rich repeat secretory protein 3"/>
    <property type="match status" value="1"/>
</dbReference>
<keyword evidence="8" id="KW-0965">Cell junction</keyword>
<dbReference type="InterPro" id="IPR002902">
    <property type="entry name" value="GNK2"/>
</dbReference>
<keyword evidence="5 15" id="KW-0812">Transmembrane</keyword>
<gene>
    <name evidence="18" type="ORF">POTOM_030338</name>
</gene>
<sequence length="314" mass="33886">MGFPSKPFSCFFFLCLLSVNLSQSALDYSTLVYKGCAKQAFQDPNGVYSQAISALFGSLVSQSTKTKFFKTTTGTGQTTITGLFQCRGDLSNTDCYNCVSKLPVLTDKLCGKTIAARIQLYGCYILYEVAGFTQISGMEMLYKTCGATNVAGSGFEERRDTAFSVMQNGVVSSHGFYATNYQSMYVLGQCEGDVGDSDCGECVKTAVQRAQVEWTGQNTGKTVAVIVGGAAGVGFLVICLLFARGLLKKHDDVFILFSSLSRPGLAMILPRRCRRFDVEPRISHEPIETADRIETIQCGGPPPKSLQKSAGGDS</sequence>
<keyword evidence="6 16" id="KW-0732">Signal</keyword>
<evidence type="ECO:0000313" key="19">
    <source>
        <dbReference type="Proteomes" id="UP000886885"/>
    </source>
</evidence>
<accession>A0A8X8CKG2</accession>
<comment type="subcellular location">
    <subcellularLocation>
        <location evidence="12">Cell junction</location>
        <location evidence="12">Plasmodesma</location>
    </subcellularLocation>
    <subcellularLocation>
        <location evidence="1">Cell membrane</location>
        <topology evidence="1">Single-pass type I membrane protein</topology>
    </subcellularLocation>
</comment>
<dbReference type="Pfam" id="PF01657">
    <property type="entry name" value="Stress-antifung"/>
    <property type="match status" value="2"/>
</dbReference>
<dbReference type="PANTHER" id="PTHR32080">
    <property type="entry name" value="ANTIFUNGAL PROTEIN GINKBILOBIN-2-LIKE"/>
    <property type="match status" value="1"/>
</dbReference>
<evidence type="ECO:0000256" key="5">
    <source>
        <dbReference type="ARBA" id="ARBA00022692"/>
    </source>
</evidence>
<keyword evidence="11" id="KW-1015">Disulfide bond</keyword>
<dbReference type="OrthoDB" id="1926347at2759"/>
<evidence type="ECO:0000313" key="18">
    <source>
        <dbReference type="EMBL" id="KAG6766266.1"/>
    </source>
</evidence>
<keyword evidence="7" id="KW-0677">Repeat</keyword>
<keyword evidence="9 15" id="KW-1133">Transmembrane helix</keyword>
<feature type="domain" description="Gnk2-homologous" evidence="17">
    <location>
        <begin position="137"/>
        <end position="240"/>
    </location>
</feature>
<evidence type="ECO:0000256" key="6">
    <source>
        <dbReference type="ARBA" id="ARBA00022729"/>
    </source>
</evidence>
<keyword evidence="2" id="KW-0813">Transport</keyword>
<evidence type="ECO:0000256" key="9">
    <source>
        <dbReference type="ARBA" id="ARBA00022989"/>
    </source>
</evidence>
<evidence type="ECO:0000256" key="10">
    <source>
        <dbReference type="ARBA" id="ARBA00023136"/>
    </source>
</evidence>
<evidence type="ECO:0000256" key="15">
    <source>
        <dbReference type="SAM" id="Phobius"/>
    </source>
</evidence>
<dbReference type="PANTHER" id="PTHR32080:SF24">
    <property type="entry name" value="PLASMODESMATA-LOCATED PROTEIN 2"/>
    <property type="match status" value="1"/>
</dbReference>
<comment type="caution">
    <text evidence="18">The sequence shown here is derived from an EMBL/GenBank/DDBJ whole genome shotgun (WGS) entry which is preliminary data.</text>
</comment>
<evidence type="ECO:0000259" key="17">
    <source>
        <dbReference type="PROSITE" id="PS51473"/>
    </source>
</evidence>